<evidence type="ECO:0000256" key="1">
    <source>
        <dbReference type="ARBA" id="ARBA00023242"/>
    </source>
</evidence>
<reference evidence="5" key="1">
    <citation type="journal article" date="2012" name="PLoS Genet.">
        <title>The genomes of the fungal plant pathogens Cladosporium fulvum and Dothistroma septosporum reveal adaptation to different hosts and lifestyles but also signatures of common ancestry.</title>
        <authorList>
            <person name="de Wit P.J.G.M."/>
            <person name="van der Burgt A."/>
            <person name="Oekmen B."/>
            <person name="Stergiopoulos I."/>
            <person name="Abd-Elsalam K.A."/>
            <person name="Aerts A.L."/>
            <person name="Bahkali A.H."/>
            <person name="Beenen H.G."/>
            <person name="Chettri P."/>
            <person name="Cox M.P."/>
            <person name="Datema E."/>
            <person name="de Vries R.P."/>
            <person name="Dhillon B."/>
            <person name="Ganley A.R."/>
            <person name="Griffiths S.A."/>
            <person name="Guo Y."/>
            <person name="Hamelin R.C."/>
            <person name="Henrissat B."/>
            <person name="Kabir M.S."/>
            <person name="Jashni M.K."/>
            <person name="Kema G."/>
            <person name="Klaubauf S."/>
            <person name="Lapidus A."/>
            <person name="Levasseur A."/>
            <person name="Lindquist E."/>
            <person name="Mehrabi R."/>
            <person name="Ohm R.A."/>
            <person name="Owen T.J."/>
            <person name="Salamov A."/>
            <person name="Schwelm A."/>
            <person name="Schijlen E."/>
            <person name="Sun H."/>
            <person name="van den Burg H.A."/>
            <person name="van Ham R.C.H.J."/>
            <person name="Zhang S."/>
            <person name="Goodwin S.B."/>
            <person name="Grigoriev I.V."/>
            <person name="Collemare J."/>
            <person name="Bradshaw R.E."/>
        </authorList>
    </citation>
    <scope>NUCLEOTIDE SEQUENCE [LARGE SCALE GENOMIC DNA]</scope>
    <source>
        <strain evidence="5">NZE10 / CBS 128990</strain>
    </source>
</reference>
<dbReference type="PANTHER" id="PTHR46910:SF1">
    <property type="entry name" value="MISCELLANEOUS ZN(II)2CYS6 TRANSCRIPTION FACTOR (EUROFUNG)-RELATED"/>
    <property type="match status" value="1"/>
</dbReference>
<evidence type="ECO:0000313" key="4">
    <source>
        <dbReference type="EMBL" id="EME48094.1"/>
    </source>
</evidence>
<dbReference type="GO" id="GO:0003700">
    <property type="term" value="F:DNA-binding transcription factor activity"/>
    <property type="evidence" value="ECO:0007669"/>
    <property type="project" value="InterPro"/>
</dbReference>
<dbReference type="CDD" id="cd12148">
    <property type="entry name" value="fungal_TF_MHR"/>
    <property type="match status" value="1"/>
</dbReference>
<dbReference type="OMA" id="TASINTW"/>
<proteinExistence type="predicted"/>
<reference evidence="4 5" key="2">
    <citation type="journal article" date="2012" name="PLoS Pathog.">
        <title>Diverse lifestyles and strategies of plant pathogenesis encoded in the genomes of eighteen Dothideomycetes fungi.</title>
        <authorList>
            <person name="Ohm R.A."/>
            <person name="Feau N."/>
            <person name="Henrissat B."/>
            <person name="Schoch C.L."/>
            <person name="Horwitz B.A."/>
            <person name="Barry K.W."/>
            <person name="Condon B.J."/>
            <person name="Copeland A.C."/>
            <person name="Dhillon B."/>
            <person name="Glaser F."/>
            <person name="Hesse C.N."/>
            <person name="Kosti I."/>
            <person name="LaButti K."/>
            <person name="Lindquist E.A."/>
            <person name="Lucas S."/>
            <person name="Salamov A.A."/>
            <person name="Bradshaw R.E."/>
            <person name="Ciuffetti L."/>
            <person name="Hamelin R.C."/>
            <person name="Kema G.H.J."/>
            <person name="Lawrence C."/>
            <person name="Scott J.A."/>
            <person name="Spatafora J.W."/>
            <person name="Turgeon B.G."/>
            <person name="de Wit P.J.G.M."/>
            <person name="Zhong S."/>
            <person name="Goodwin S.B."/>
            <person name="Grigoriev I.V."/>
        </authorList>
    </citation>
    <scope>NUCLEOTIDE SEQUENCE [LARGE SCALE GENOMIC DNA]</scope>
    <source>
        <strain evidence="5">NZE10 / CBS 128990</strain>
    </source>
</reference>
<dbReference type="eggNOG" id="ENOG502QYNS">
    <property type="taxonomic scope" value="Eukaryota"/>
</dbReference>
<feature type="domain" description="Xylanolytic transcriptional activator regulatory" evidence="3">
    <location>
        <begin position="56"/>
        <end position="127"/>
    </location>
</feature>
<organism evidence="4 5">
    <name type="scientific">Dothistroma septosporum (strain NZE10 / CBS 128990)</name>
    <name type="common">Red band needle blight fungus</name>
    <name type="synonym">Mycosphaerella pini</name>
    <dbReference type="NCBI Taxonomy" id="675120"/>
    <lineage>
        <taxon>Eukaryota</taxon>
        <taxon>Fungi</taxon>
        <taxon>Dikarya</taxon>
        <taxon>Ascomycota</taxon>
        <taxon>Pezizomycotina</taxon>
        <taxon>Dothideomycetes</taxon>
        <taxon>Dothideomycetidae</taxon>
        <taxon>Mycosphaerellales</taxon>
        <taxon>Mycosphaerellaceae</taxon>
        <taxon>Dothistroma</taxon>
    </lineage>
</organism>
<protein>
    <recommendedName>
        <fullName evidence="3">Xylanolytic transcriptional activator regulatory domain-containing protein</fullName>
    </recommendedName>
</protein>
<dbReference type="GO" id="GO:0008270">
    <property type="term" value="F:zinc ion binding"/>
    <property type="evidence" value="ECO:0007669"/>
    <property type="project" value="InterPro"/>
</dbReference>
<keyword evidence="5" id="KW-1185">Reference proteome</keyword>
<keyword evidence="1" id="KW-0539">Nucleus</keyword>
<dbReference type="InterPro" id="IPR050987">
    <property type="entry name" value="AtrR-like"/>
</dbReference>
<evidence type="ECO:0000259" key="3">
    <source>
        <dbReference type="SMART" id="SM00906"/>
    </source>
</evidence>
<sequence>MEAQPKNTSEESEGAQYLSKATASINTWSDELTVDHVRVSLLCSIYFMEENLRSPGWVWLGAAVRIAQDIGLHTDNGPYPPLETEMRRRVWWSVYNWDRIISLEIGRPLLIDDGDCDVSEPVPVDDDCIKPTGIVMPPPGQTIPSGLLAVIPVVRTTAQVKKCLKSPTVAASTLATCDEHFKSIMATWPDPYPIQSQAPLDPRLLTAGCSLQTQRLFLYRHNLSTASRPSERRDALDRCVSVARDTAHYVQRSLQHPSTLPGQGYLSPGHIASWAGRVRTMCPAFFCTHLWRCELVLCLRGDFAGALTLTHVSAAIGDLRKNNVGCGRFLAFFLDRLIGRLRAGASFQNLETDEEMLAYASGDMQGCADDAWAWNGSETGSNLHQPQAVVDGAGGGDRPALQAEQLSTSTLSDREAEEWGGWEHIQRTLDQLLQDQQGQGQGQGQPARPQSQQPLGHQGAGTYPPAPPPQQSSLNPPQFSQPGPQSPGPHSISIGNGTVNGNGSSSRISIKDII</sequence>
<name>N1Q0W5_DOTSN</name>
<dbReference type="Proteomes" id="UP000016933">
    <property type="component" value="Unassembled WGS sequence"/>
</dbReference>
<dbReference type="InterPro" id="IPR007219">
    <property type="entry name" value="XnlR_reg_dom"/>
</dbReference>
<dbReference type="AlphaFoldDB" id="N1Q0W5"/>
<evidence type="ECO:0000256" key="2">
    <source>
        <dbReference type="SAM" id="MobiDB-lite"/>
    </source>
</evidence>
<dbReference type="SMART" id="SM00906">
    <property type="entry name" value="Fungal_trans"/>
    <property type="match status" value="1"/>
</dbReference>
<gene>
    <name evidence="4" type="ORF">DOTSEDRAFT_69887</name>
</gene>
<dbReference type="Pfam" id="PF04082">
    <property type="entry name" value="Fungal_trans"/>
    <property type="match status" value="1"/>
</dbReference>
<accession>N1Q0W5</accession>
<feature type="region of interest" description="Disordered" evidence="2">
    <location>
        <begin position="435"/>
        <end position="514"/>
    </location>
</feature>
<dbReference type="GO" id="GO:0003677">
    <property type="term" value="F:DNA binding"/>
    <property type="evidence" value="ECO:0007669"/>
    <property type="project" value="InterPro"/>
</dbReference>
<feature type="region of interest" description="Disordered" evidence="2">
    <location>
        <begin position="377"/>
        <end position="400"/>
    </location>
</feature>
<dbReference type="GO" id="GO:0006351">
    <property type="term" value="P:DNA-templated transcription"/>
    <property type="evidence" value="ECO:0007669"/>
    <property type="project" value="InterPro"/>
</dbReference>
<evidence type="ECO:0000313" key="5">
    <source>
        <dbReference type="Proteomes" id="UP000016933"/>
    </source>
</evidence>
<feature type="compositionally biased region" description="Low complexity" evidence="2">
    <location>
        <begin position="471"/>
        <end position="506"/>
    </location>
</feature>
<feature type="compositionally biased region" description="Low complexity" evidence="2">
    <location>
        <begin position="435"/>
        <end position="454"/>
    </location>
</feature>
<dbReference type="EMBL" id="KB446536">
    <property type="protein sequence ID" value="EME48094.1"/>
    <property type="molecule type" value="Genomic_DNA"/>
</dbReference>
<dbReference type="PANTHER" id="PTHR46910">
    <property type="entry name" value="TRANSCRIPTION FACTOR PDR1"/>
    <property type="match status" value="1"/>
</dbReference>
<dbReference type="OrthoDB" id="2110361at2759"/>
<dbReference type="HOGENOM" id="CLU_007604_0_0_1"/>
<dbReference type="STRING" id="675120.N1Q0W5"/>